<gene>
    <name evidence="1" type="ordered locus">STM14_1638</name>
</gene>
<dbReference type="PATRIC" id="fig|588858.6.peg.1578"/>
<evidence type="ECO:0000313" key="2">
    <source>
        <dbReference type="Proteomes" id="UP000002695"/>
    </source>
</evidence>
<keyword evidence="2" id="KW-1185">Reference proteome</keyword>
<evidence type="ECO:0000313" key="1">
    <source>
        <dbReference type="EMBL" id="ACY88117.1"/>
    </source>
</evidence>
<protein>
    <submittedName>
        <fullName evidence="1">Uncharacterized protein</fullName>
    </submittedName>
</protein>
<dbReference type="EMBL" id="CP001363">
    <property type="protein sequence ID" value="ACY88117.1"/>
    <property type="molecule type" value="Genomic_DNA"/>
</dbReference>
<dbReference type="AlphaFoldDB" id="A0A0F6B0T9"/>
<proteinExistence type="predicted"/>
<sequence length="37" mass="4306">MRIYPGILKPAKKTVNRSSKFIFSFFQIVYVVAQTRA</sequence>
<reference evidence="1 2" key="1">
    <citation type="journal article" date="2010" name="J. Bacteriol.">
        <title>Short-term signatures of evolutionary change in the Salmonella enterica serovar typhimurium 14028 genome.</title>
        <authorList>
            <person name="Jarvik T."/>
            <person name="Smillie C."/>
            <person name="Groisman E.A."/>
            <person name="Ochman H."/>
        </authorList>
    </citation>
    <scope>NUCLEOTIDE SEQUENCE [LARGE SCALE GENOMIC DNA]</scope>
    <source>
        <strain evidence="2">14028s / SGSC 2262</strain>
    </source>
</reference>
<dbReference type="KEGG" id="seo:STM14_1638"/>
<organism evidence="1 2">
    <name type="scientific">Salmonella typhimurium (strain 14028s / SGSC 2262)</name>
    <dbReference type="NCBI Taxonomy" id="588858"/>
    <lineage>
        <taxon>Bacteria</taxon>
        <taxon>Pseudomonadati</taxon>
        <taxon>Pseudomonadota</taxon>
        <taxon>Gammaproteobacteria</taxon>
        <taxon>Enterobacterales</taxon>
        <taxon>Enterobacteriaceae</taxon>
        <taxon>Salmonella</taxon>
    </lineage>
</organism>
<accession>A0A0F6B0T9</accession>
<name>A0A0F6B0T9_SALT1</name>
<dbReference type="HOGENOM" id="CLU_3257537_0_0_6"/>
<dbReference type="Proteomes" id="UP000002695">
    <property type="component" value="Chromosome"/>
</dbReference>